<comment type="caution">
    <text evidence="2">The sequence shown here is derived from an EMBL/GenBank/DDBJ whole genome shotgun (WGS) entry which is preliminary data.</text>
</comment>
<proteinExistence type="predicted"/>
<dbReference type="AlphaFoldDB" id="A0A5B7HGR1"/>
<evidence type="ECO:0000256" key="1">
    <source>
        <dbReference type="SAM" id="MobiDB-lite"/>
    </source>
</evidence>
<gene>
    <name evidence="2" type="ORF">E2C01_063151</name>
</gene>
<protein>
    <submittedName>
        <fullName evidence="2">Uncharacterized protein</fullName>
    </submittedName>
</protein>
<evidence type="ECO:0000313" key="3">
    <source>
        <dbReference type="Proteomes" id="UP000324222"/>
    </source>
</evidence>
<reference evidence="2 3" key="1">
    <citation type="submission" date="2019-05" db="EMBL/GenBank/DDBJ databases">
        <title>Another draft genome of Portunus trituberculatus and its Hox gene families provides insights of decapod evolution.</title>
        <authorList>
            <person name="Jeong J.-H."/>
            <person name="Song I."/>
            <person name="Kim S."/>
            <person name="Choi T."/>
            <person name="Kim D."/>
            <person name="Ryu S."/>
            <person name="Kim W."/>
        </authorList>
    </citation>
    <scope>NUCLEOTIDE SEQUENCE [LARGE SCALE GENOMIC DNA]</scope>
    <source>
        <tissue evidence="2">Muscle</tissue>
    </source>
</reference>
<organism evidence="2 3">
    <name type="scientific">Portunus trituberculatus</name>
    <name type="common">Swimming crab</name>
    <name type="synonym">Neptunus trituberculatus</name>
    <dbReference type="NCBI Taxonomy" id="210409"/>
    <lineage>
        <taxon>Eukaryota</taxon>
        <taxon>Metazoa</taxon>
        <taxon>Ecdysozoa</taxon>
        <taxon>Arthropoda</taxon>
        <taxon>Crustacea</taxon>
        <taxon>Multicrustacea</taxon>
        <taxon>Malacostraca</taxon>
        <taxon>Eumalacostraca</taxon>
        <taxon>Eucarida</taxon>
        <taxon>Decapoda</taxon>
        <taxon>Pleocyemata</taxon>
        <taxon>Brachyura</taxon>
        <taxon>Eubrachyura</taxon>
        <taxon>Portunoidea</taxon>
        <taxon>Portunidae</taxon>
        <taxon>Portuninae</taxon>
        <taxon>Portunus</taxon>
    </lineage>
</organism>
<dbReference type="EMBL" id="VSRR010028644">
    <property type="protein sequence ID" value="MPC68939.1"/>
    <property type="molecule type" value="Genomic_DNA"/>
</dbReference>
<keyword evidence="3" id="KW-1185">Reference proteome</keyword>
<evidence type="ECO:0000313" key="2">
    <source>
        <dbReference type="EMBL" id="MPC68939.1"/>
    </source>
</evidence>
<dbReference type="Proteomes" id="UP000324222">
    <property type="component" value="Unassembled WGS sequence"/>
</dbReference>
<feature type="compositionally biased region" description="Basic residues" evidence="1">
    <location>
        <begin position="1"/>
        <end position="14"/>
    </location>
</feature>
<name>A0A5B7HGR1_PORTR</name>
<accession>A0A5B7HGR1</accession>
<sequence>MSRRLKKKRKRRTQSSKEGKLEQLPNMNYPVNVSQYPRATIVVLRRSVALRGEEGAGGHSVQPIS</sequence>
<feature type="region of interest" description="Disordered" evidence="1">
    <location>
        <begin position="1"/>
        <end position="23"/>
    </location>
</feature>